<proteinExistence type="predicted"/>
<feature type="domain" description="SPRY-associated" evidence="5">
    <location>
        <begin position="195"/>
        <end position="228"/>
    </location>
</feature>
<gene>
    <name evidence="8" type="primary">LOC113040241</name>
</gene>
<dbReference type="PANTHER" id="PTHR25465">
    <property type="entry name" value="B-BOX DOMAIN CONTAINING"/>
    <property type="match status" value="1"/>
</dbReference>
<dbReference type="Pfam" id="PF13765">
    <property type="entry name" value="PRY"/>
    <property type="match status" value="1"/>
</dbReference>
<feature type="domain" description="TRIM8/14/16/25/29/45/65 coiled-coil region" evidence="6">
    <location>
        <begin position="16"/>
        <end position="154"/>
    </location>
</feature>
<dbReference type="OrthoDB" id="9903688at2759"/>
<dbReference type="InterPro" id="IPR006574">
    <property type="entry name" value="PRY"/>
</dbReference>
<reference evidence="8" key="1">
    <citation type="submission" date="2025-08" db="UniProtKB">
        <authorList>
            <consortium name="RefSeq"/>
        </authorList>
    </citation>
    <scope>IDENTIFICATION</scope>
    <source>
        <strain evidence="8">Wakin</strain>
        <tissue evidence="8">Muscle</tissue>
    </source>
</reference>
<evidence type="ECO:0000256" key="4">
    <source>
        <dbReference type="SAM" id="Coils"/>
    </source>
</evidence>
<dbReference type="InterPro" id="IPR013320">
    <property type="entry name" value="ConA-like_dom_sf"/>
</dbReference>
<dbReference type="GeneID" id="113040241"/>
<keyword evidence="2" id="KW-0863">Zinc-finger</keyword>
<dbReference type="AlphaFoldDB" id="A0A6P6J933"/>
<dbReference type="CDD" id="cd14686">
    <property type="entry name" value="bZIP"/>
    <property type="match status" value="1"/>
</dbReference>
<keyword evidence="1" id="KW-0479">Metal-binding</keyword>
<dbReference type="InterPro" id="IPR051051">
    <property type="entry name" value="E3_ubiq-ligase_TRIM/RNF"/>
</dbReference>
<dbReference type="InterPro" id="IPR043136">
    <property type="entry name" value="B30.2/SPRY_sf"/>
</dbReference>
<name>A0A6P6J933_CARAU</name>
<evidence type="ECO:0000313" key="7">
    <source>
        <dbReference type="Proteomes" id="UP000515129"/>
    </source>
</evidence>
<dbReference type="RefSeq" id="XP_026054362.1">
    <property type="nucleotide sequence ID" value="XM_026198577.1"/>
</dbReference>
<feature type="coiled-coil region" evidence="4">
    <location>
        <begin position="67"/>
        <end position="101"/>
    </location>
</feature>
<protein>
    <submittedName>
        <fullName evidence="8">Tripartite motif-containing protein 16-like</fullName>
    </submittedName>
</protein>
<evidence type="ECO:0000259" key="6">
    <source>
        <dbReference type="Pfam" id="PF25600"/>
    </source>
</evidence>
<keyword evidence="4" id="KW-0175">Coiled coil</keyword>
<dbReference type="InterPro" id="IPR058030">
    <property type="entry name" value="TRIM8/14/16/25/29/45/65_CC"/>
</dbReference>
<evidence type="ECO:0000256" key="3">
    <source>
        <dbReference type="ARBA" id="ARBA00022833"/>
    </source>
</evidence>
<evidence type="ECO:0000313" key="8">
    <source>
        <dbReference type="RefSeq" id="XP_026054362.1"/>
    </source>
</evidence>
<accession>A0A6P6J933</accession>
<evidence type="ECO:0000256" key="2">
    <source>
        <dbReference type="ARBA" id="ARBA00022771"/>
    </source>
</evidence>
<dbReference type="Pfam" id="PF25600">
    <property type="entry name" value="TRIM_CC"/>
    <property type="match status" value="1"/>
</dbReference>
<dbReference type="SUPFAM" id="SSF49899">
    <property type="entry name" value="Concanavalin A-like lectins/glucanases"/>
    <property type="match status" value="1"/>
</dbReference>
<keyword evidence="7" id="KW-1185">Reference proteome</keyword>
<dbReference type="GO" id="GO:0008270">
    <property type="term" value="F:zinc ion binding"/>
    <property type="evidence" value="ECO:0007669"/>
    <property type="project" value="UniProtKB-KW"/>
</dbReference>
<organism evidence="7 8">
    <name type="scientific">Carassius auratus</name>
    <name type="common">Goldfish</name>
    <dbReference type="NCBI Taxonomy" id="7957"/>
    <lineage>
        <taxon>Eukaryota</taxon>
        <taxon>Metazoa</taxon>
        <taxon>Chordata</taxon>
        <taxon>Craniata</taxon>
        <taxon>Vertebrata</taxon>
        <taxon>Euteleostomi</taxon>
        <taxon>Actinopterygii</taxon>
        <taxon>Neopterygii</taxon>
        <taxon>Teleostei</taxon>
        <taxon>Ostariophysi</taxon>
        <taxon>Cypriniformes</taxon>
        <taxon>Cyprinidae</taxon>
        <taxon>Cyprininae</taxon>
        <taxon>Carassius</taxon>
    </lineage>
</organism>
<dbReference type="Gene3D" id="2.60.120.920">
    <property type="match status" value="1"/>
</dbReference>
<dbReference type="Proteomes" id="UP000515129">
    <property type="component" value="Chromosome 2"/>
</dbReference>
<sequence>MTKQVGETVIIVQKKIQERQTELQKLRKSAQSHKRSAQAAVEHSERIFTELIRSIERRCSEVIQMIRDREKAEVSRAEGLLEQLQQEIDDLRRRNAELKQLLHTDNHIHFLQSFPFLSVPPASSESTTVSSLLTYDDVRSSVSIISRKFENFCREEIEKIPGGVKYSIIPNIKILTPITEPKTREDFLHYYHQFTLDSESVHKNLYLSEENKVAACTATVQPYPDHPDMVIMIMISPGDCSALALYIYLVTITKNLNSLYSPAPVE</sequence>
<dbReference type="KEGG" id="caua:113040241"/>
<evidence type="ECO:0000256" key="1">
    <source>
        <dbReference type="ARBA" id="ARBA00022723"/>
    </source>
</evidence>
<dbReference type="PANTHER" id="PTHR25465:SF5">
    <property type="entry name" value="E3 UBIQUITIN_ISG15 LIGASE TRIM25-RELATED"/>
    <property type="match status" value="1"/>
</dbReference>
<keyword evidence="3" id="KW-0862">Zinc</keyword>
<evidence type="ECO:0000259" key="5">
    <source>
        <dbReference type="Pfam" id="PF13765"/>
    </source>
</evidence>